<dbReference type="GO" id="GO:0016787">
    <property type="term" value="F:hydrolase activity"/>
    <property type="evidence" value="ECO:0007669"/>
    <property type="project" value="UniProtKB-KW"/>
</dbReference>
<proteinExistence type="predicted"/>
<dbReference type="EC" id="3.1.21.-" evidence="1"/>
<dbReference type="AlphaFoldDB" id="A0A4U9WE77"/>
<accession>A0A4U9WE77</accession>
<keyword evidence="1" id="KW-0378">Hydrolase</keyword>
<dbReference type="PANTHER" id="PTHR37291:SF1">
    <property type="entry name" value="TYPE IV METHYL-DIRECTED RESTRICTION ENZYME ECOKMCRB SUBUNIT"/>
    <property type="match status" value="1"/>
</dbReference>
<organism evidence="1">
    <name type="scientific">Serratia fonticola</name>
    <dbReference type="NCBI Taxonomy" id="47917"/>
    <lineage>
        <taxon>Bacteria</taxon>
        <taxon>Pseudomonadati</taxon>
        <taxon>Pseudomonadota</taxon>
        <taxon>Gammaproteobacteria</taxon>
        <taxon>Enterobacterales</taxon>
        <taxon>Yersiniaceae</taxon>
        <taxon>Serratia</taxon>
    </lineage>
</organism>
<reference evidence="1" key="1">
    <citation type="submission" date="2019-05" db="EMBL/GenBank/DDBJ databases">
        <authorList>
            <consortium name="Pathogen Informatics"/>
        </authorList>
    </citation>
    <scope>NUCLEOTIDE SEQUENCE [LARGE SCALE GENOMIC DNA]</scope>
    <source>
        <strain evidence="1">NCTC12965</strain>
    </source>
</reference>
<evidence type="ECO:0000313" key="1">
    <source>
        <dbReference type="EMBL" id="VTR57515.1"/>
    </source>
</evidence>
<protein>
    <submittedName>
        <fullName evidence="1">5-methylcytosine-specific restriction enzyme B</fullName>
        <ecNumber evidence="1">3.1.21.-</ecNumber>
    </submittedName>
</protein>
<dbReference type="PANTHER" id="PTHR37291">
    <property type="entry name" value="5-METHYLCYTOSINE-SPECIFIC RESTRICTION ENZYME B"/>
    <property type="match status" value="1"/>
</dbReference>
<gene>
    <name evidence="1" type="primary">mcrB_1</name>
    <name evidence="1" type="ORF">NCTC12965_07392</name>
</gene>
<name>A0A4U9WE77_SERFO</name>
<sequence>MPDALTVTLPYSKKKDFGIPANLHIIGTMNTADRSIALLDTALRRRFNFREMAPDASLLSEVDGIDLTAVLTTINQRIEYLIGREYRIGHAFFINCETREQVEDAVRNKVIPLLQEYFFEDWSRIATVLGDGFMQEYQILPPPGIEGEPLSSWSVCAPFKDDAFGQLVDKTRALNATALKRAGEAEK</sequence>
<dbReference type="EMBL" id="CABEEZ010000144">
    <property type="protein sequence ID" value="VTR57515.1"/>
    <property type="molecule type" value="Genomic_DNA"/>
</dbReference>
<dbReference type="InterPro" id="IPR052934">
    <property type="entry name" value="Methyl-DNA_Rec/Restrict_Enz"/>
</dbReference>